<dbReference type="KEGG" id="mchc:CK556_02835"/>
<accession>A0A249SNN0</accession>
<organism evidence="2 3">
    <name type="scientific">Mesoplasma chauliocola</name>
    <dbReference type="NCBI Taxonomy" id="216427"/>
    <lineage>
        <taxon>Bacteria</taxon>
        <taxon>Bacillati</taxon>
        <taxon>Mycoplasmatota</taxon>
        <taxon>Mollicutes</taxon>
        <taxon>Entomoplasmatales</taxon>
        <taxon>Entomoplasmataceae</taxon>
        <taxon>Mesoplasma</taxon>
    </lineage>
</organism>
<dbReference type="Proteomes" id="UP000232229">
    <property type="component" value="Chromosome"/>
</dbReference>
<gene>
    <name evidence="2" type="ORF">CK556_02835</name>
</gene>
<evidence type="ECO:0000256" key="1">
    <source>
        <dbReference type="SAM" id="Phobius"/>
    </source>
</evidence>
<keyword evidence="1" id="KW-0472">Membrane</keyword>
<feature type="transmembrane region" description="Helical" evidence="1">
    <location>
        <begin position="52"/>
        <end position="70"/>
    </location>
</feature>
<evidence type="ECO:0000313" key="3">
    <source>
        <dbReference type="Proteomes" id="UP000232229"/>
    </source>
</evidence>
<dbReference type="RefSeq" id="WP_027875598.1">
    <property type="nucleotide sequence ID" value="NZ_CP023173.1"/>
</dbReference>
<name>A0A249SNN0_9MOLU</name>
<feature type="transmembrane region" description="Helical" evidence="1">
    <location>
        <begin position="91"/>
        <end position="109"/>
    </location>
</feature>
<protein>
    <submittedName>
        <fullName evidence="2">Uncharacterized protein</fullName>
    </submittedName>
</protein>
<keyword evidence="1" id="KW-1133">Transmembrane helix</keyword>
<keyword evidence="3" id="KW-1185">Reference proteome</keyword>
<dbReference type="EMBL" id="CP023173">
    <property type="protein sequence ID" value="ASZ09274.1"/>
    <property type="molecule type" value="Genomic_DNA"/>
</dbReference>
<keyword evidence="1" id="KW-0812">Transmembrane</keyword>
<sequence length="232" mass="26964">MLNKIKIKKIIKITLYLSAIAYFVLSFMAAFGSISINSTSFLSREYEKLNNLFSIIIIIWLITEILRFFSRNDDELINKRKLVILSRKENVHSIIKLMFLIVPLLLLRMTKFLFSKTFNSNLPVMTEMLSIAIIVISLAIVITAIYIITIYIFKKDWLTEETGDINLSTWIDTYKPNNTKNNECDEINTIVLIEFIKHFLACTTKEINLTIQSNKTKAIVNNRMRNMPPINN</sequence>
<feature type="transmembrane region" description="Helical" evidence="1">
    <location>
        <begin position="129"/>
        <end position="153"/>
    </location>
</feature>
<reference evidence="2 3" key="1">
    <citation type="submission" date="2017-08" db="EMBL/GenBank/DDBJ databases">
        <title>Complete Genome Sequence of Mesoplasma chauliocola.</title>
        <authorList>
            <person name="Knight T.F.Jr."/>
            <person name="Citino T."/>
        </authorList>
    </citation>
    <scope>NUCLEOTIDE SEQUENCE [LARGE SCALE GENOMIC DNA]</scope>
    <source>
        <strain evidence="2 3">CHPA-2</strain>
    </source>
</reference>
<evidence type="ECO:0000313" key="2">
    <source>
        <dbReference type="EMBL" id="ASZ09274.1"/>
    </source>
</evidence>
<proteinExistence type="predicted"/>
<dbReference type="AlphaFoldDB" id="A0A249SNN0"/>
<feature type="transmembrane region" description="Helical" evidence="1">
    <location>
        <begin position="12"/>
        <end position="32"/>
    </location>
</feature>